<dbReference type="GeneTree" id="ENSGT00950000183159"/>
<reference evidence="3" key="2">
    <citation type="submission" date="2025-08" db="UniProtKB">
        <authorList>
            <consortium name="Ensembl"/>
        </authorList>
    </citation>
    <scope>IDENTIFICATION</scope>
</reference>
<dbReference type="Ensembl" id="ENSTNIT00000018263.1">
    <property type="protein sequence ID" value="ENSTNIP00000018039.1"/>
    <property type="gene ID" value="ENSTNIG00000014990.1"/>
</dbReference>
<reference evidence="3" key="3">
    <citation type="submission" date="2025-09" db="UniProtKB">
        <authorList>
            <consortium name="Ensembl"/>
        </authorList>
    </citation>
    <scope>IDENTIFICATION</scope>
</reference>
<feature type="region of interest" description="Disordered" evidence="1">
    <location>
        <begin position="342"/>
        <end position="448"/>
    </location>
</feature>
<feature type="compositionally biased region" description="Low complexity" evidence="1">
    <location>
        <begin position="71"/>
        <end position="80"/>
    </location>
</feature>
<dbReference type="InterPro" id="IPR036034">
    <property type="entry name" value="PDZ_sf"/>
</dbReference>
<dbReference type="InterPro" id="IPR029978">
    <property type="entry name" value="LMO-7"/>
</dbReference>
<dbReference type="InParanoid" id="H3DBZ6"/>
<evidence type="ECO:0000256" key="1">
    <source>
        <dbReference type="SAM" id="MobiDB-lite"/>
    </source>
</evidence>
<reference evidence="4" key="1">
    <citation type="journal article" date="2004" name="Nature">
        <title>Genome duplication in the teleost fish Tetraodon nigroviridis reveals the early vertebrate proto-karyotype.</title>
        <authorList>
            <person name="Jaillon O."/>
            <person name="Aury J.-M."/>
            <person name="Brunet F."/>
            <person name="Petit J.-L."/>
            <person name="Stange-Thomann N."/>
            <person name="Mauceli E."/>
            <person name="Bouneau L."/>
            <person name="Fischer C."/>
            <person name="Ozouf-Costaz C."/>
            <person name="Bernot A."/>
            <person name="Nicaud S."/>
            <person name="Jaffe D."/>
            <person name="Fisher S."/>
            <person name="Lutfalla G."/>
            <person name="Dossat C."/>
            <person name="Segurens B."/>
            <person name="Dasilva C."/>
            <person name="Salanoubat M."/>
            <person name="Levy M."/>
            <person name="Boudet N."/>
            <person name="Castellano S."/>
            <person name="Anthouard V."/>
            <person name="Jubin C."/>
            <person name="Castelli V."/>
            <person name="Katinka M."/>
            <person name="Vacherie B."/>
            <person name="Biemont C."/>
            <person name="Skalli Z."/>
            <person name="Cattolico L."/>
            <person name="Poulain J."/>
            <person name="De Berardinis V."/>
            <person name="Cruaud C."/>
            <person name="Duprat S."/>
            <person name="Brottier P."/>
            <person name="Coutanceau J.-P."/>
            <person name="Gouzy J."/>
            <person name="Parra G."/>
            <person name="Lardier G."/>
            <person name="Chapple C."/>
            <person name="McKernan K.J."/>
            <person name="McEwan P."/>
            <person name="Bosak S."/>
            <person name="Kellis M."/>
            <person name="Volff J.-N."/>
            <person name="Guigo R."/>
            <person name="Zody M.C."/>
            <person name="Mesirov J."/>
            <person name="Lindblad-Toh K."/>
            <person name="Birren B."/>
            <person name="Nusbaum C."/>
            <person name="Kahn D."/>
            <person name="Robinson-Rechavi M."/>
            <person name="Laudet V."/>
            <person name="Schachter V."/>
            <person name="Quetier F."/>
            <person name="Saurin W."/>
            <person name="Scarpelli C."/>
            <person name="Wincker P."/>
            <person name="Lander E.S."/>
            <person name="Weissenbach J."/>
            <person name="Roest Crollius H."/>
        </authorList>
    </citation>
    <scope>NUCLEOTIDE SEQUENCE [LARGE SCALE GENOMIC DNA]</scope>
</reference>
<dbReference type="InterPro" id="IPR001478">
    <property type="entry name" value="PDZ"/>
</dbReference>
<feature type="region of interest" description="Disordered" evidence="1">
    <location>
        <begin position="1"/>
        <end position="80"/>
    </location>
</feature>
<dbReference type="AlphaFoldDB" id="H3DBZ6"/>
<organism evidence="3 4">
    <name type="scientific">Tetraodon nigroviridis</name>
    <name type="common">Spotted green pufferfish</name>
    <name type="synonym">Chelonodon nigroviridis</name>
    <dbReference type="NCBI Taxonomy" id="99883"/>
    <lineage>
        <taxon>Eukaryota</taxon>
        <taxon>Metazoa</taxon>
        <taxon>Chordata</taxon>
        <taxon>Craniata</taxon>
        <taxon>Vertebrata</taxon>
        <taxon>Euteleostomi</taxon>
        <taxon>Actinopterygii</taxon>
        <taxon>Neopterygii</taxon>
        <taxon>Teleostei</taxon>
        <taxon>Neoteleostei</taxon>
        <taxon>Acanthomorphata</taxon>
        <taxon>Eupercaria</taxon>
        <taxon>Tetraodontiformes</taxon>
        <taxon>Tetradontoidea</taxon>
        <taxon>Tetraodontidae</taxon>
        <taxon>Tetraodon</taxon>
    </lineage>
</organism>
<feature type="compositionally biased region" description="Basic and acidic residues" evidence="1">
    <location>
        <begin position="304"/>
        <end position="314"/>
    </location>
</feature>
<evidence type="ECO:0000313" key="4">
    <source>
        <dbReference type="Proteomes" id="UP000007303"/>
    </source>
</evidence>
<dbReference type="HOGENOM" id="CLU_611899_0_0_1"/>
<dbReference type="GO" id="GO:0030155">
    <property type="term" value="P:regulation of cell adhesion"/>
    <property type="evidence" value="ECO:0007669"/>
    <property type="project" value="InterPro"/>
</dbReference>
<keyword evidence="4" id="KW-1185">Reference proteome</keyword>
<dbReference type="PROSITE" id="PS50106">
    <property type="entry name" value="PDZ"/>
    <property type="match status" value="1"/>
</dbReference>
<accession>H3DBZ6</accession>
<dbReference type="PANTHER" id="PTHR46767:SF1">
    <property type="entry name" value="LIM DOMAIN ONLY PROTEIN 7"/>
    <property type="match status" value="1"/>
</dbReference>
<feature type="compositionally biased region" description="Basic and acidic residues" evidence="1">
    <location>
        <begin position="384"/>
        <end position="407"/>
    </location>
</feature>
<feature type="region of interest" description="Disordered" evidence="1">
    <location>
        <begin position="275"/>
        <end position="314"/>
    </location>
</feature>
<dbReference type="Gene3D" id="2.30.42.10">
    <property type="match status" value="1"/>
</dbReference>
<dbReference type="GO" id="GO:0023051">
    <property type="term" value="P:regulation of signaling"/>
    <property type="evidence" value="ECO:0007669"/>
    <property type="project" value="InterPro"/>
</dbReference>
<evidence type="ECO:0000313" key="3">
    <source>
        <dbReference type="Ensembl" id="ENSTNIP00000018039.1"/>
    </source>
</evidence>
<dbReference type="Proteomes" id="UP000007303">
    <property type="component" value="Unassembled WGS sequence"/>
</dbReference>
<protein>
    <recommendedName>
        <fullName evidence="2">PDZ domain-containing protein</fullName>
    </recommendedName>
</protein>
<evidence type="ECO:0000259" key="2">
    <source>
        <dbReference type="PROSITE" id="PS50106"/>
    </source>
</evidence>
<dbReference type="STRING" id="99883.ENSTNIP00000018039"/>
<sequence>VDDSQNRVNGDADGSKKSAVPLRYQQFVTSEDEAGSSSGHSSDDDEEEEEVQKDRSTVKSTSMSAVPPPVKADAPVSPAPVKENHCEMRISLNQKPNSSRDFGFQAVWDSTGARVTSIHAGSQAEMCQLQPGDEVLTVNRQQVAQMSYTDWKSCMEEALQEGSLVMDIRRHGKDNWDRDQPSLPFKSHKTINLTSTDHPILLGSSDKSPVGSSLNLTSRVSTDALVSKEPPTRTVIDVASSGVNGGFREEPLSTKNRESESVSLKNLKRRSEFFETGGPEATMPDILVPPIIPPASRWSWDPEEERKRQEKWQREQERLLQEKYKRDQEKLQAEWLKAQQEIATNTQQQENLDRYSNSHPRILEVNSQSVSSSPSGPISPLKEPNSHELQRLQEEKRRREEEEERQRQQLQRWQKRREQEREDERRRQEAAEQLRREQERAFLTKKKK</sequence>
<feature type="compositionally biased region" description="Polar residues" evidence="1">
    <location>
        <begin position="342"/>
        <end position="359"/>
    </location>
</feature>
<name>H3DBZ6_TETNG</name>
<feature type="domain" description="PDZ" evidence="2">
    <location>
        <begin position="89"/>
        <end position="170"/>
    </location>
</feature>
<dbReference type="PANTHER" id="PTHR46767">
    <property type="entry name" value="LIM DOMAIN ONLY PROTEIN 7"/>
    <property type="match status" value="1"/>
</dbReference>
<feature type="compositionally biased region" description="Basic and acidic residues" evidence="1">
    <location>
        <begin position="416"/>
        <end position="442"/>
    </location>
</feature>
<feature type="compositionally biased region" description="Low complexity" evidence="1">
    <location>
        <begin position="367"/>
        <end position="380"/>
    </location>
</feature>
<dbReference type="SUPFAM" id="SSF50156">
    <property type="entry name" value="PDZ domain-like"/>
    <property type="match status" value="1"/>
</dbReference>
<proteinExistence type="predicted"/>
<dbReference type="Pfam" id="PF00595">
    <property type="entry name" value="PDZ"/>
    <property type="match status" value="1"/>
</dbReference>